<evidence type="ECO:0000256" key="11">
    <source>
        <dbReference type="ARBA" id="ARBA00024791"/>
    </source>
</evidence>
<evidence type="ECO:0000256" key="10">
    <source>
        <dbReference type="ARBA" id="ARBA00023136"/>
    </source>
</evidence>
<dbReference type="InterPro" id="IPR006692">
    <property type="entry name" value="Beta-prop_COPA/B_2nd"/>
</dbReference>
<dbReference type="AlphaFoldDB" id="H2YWH9"/>
<feature type="region of interest" description="Disordered" evidence="17">
    <location>
        <begin position="173"/>
        <end position="192"/>
    </location>
</feature>
<evidence type="ECO:0000256" key="4">
    <source>
        <dbReference type="ARBA" id="ARBA00022490"/>
    </source>
</evidence>
<dbReference type="Gene3D" id="2.130.10.10">
    <property type="entry name" value="YVTN repeat-like/Quinoprotein amine dehydrogenase"/>
    <property type="match status" value="1"/>
</dbReference>
<dbReference type="GO" id="GO:0005198">
    <property type="term" value="F:structural molecule activity"/>
    <property type="evidence" value="ECO:0007669"/>
    <property type="project" value="InterPro"/>
</dbReference>
<feature type="repeat" description="WD" evidence="16">
    <location>
        <begin position="47"/>
        <end position="88"/>
    </location>
</feature>
<comment type="subcellular location">
    <subcellularLocation>
        <location evidence="15">Cytoplasm</location>
    </subcellularLocation>
    <subcellularLocation>
        <location evidence="1 15">Golgi apparatus membrane</location>
        <topology evidence="1 15">Peripheral membrane protein</topology>
        <orientation evidence="1">Cytoplasmic side</orientation>
    </subcellularLocation>
    <subcellularLocation>
        <location evidence="2">Cytoplasmic vesicle</location>
        <location evidence="2">COPI-coated vesicle membrane</location>
        <topology evidence="2">Peripheral membrane protein</topology>
        <orientation evidence="2">Cytoplasmic side</orientation>
    </subcellularLocation>
</comment>
<evidence type="ECO:0000259" key="19">
    <source>
        <dbReference type="Pfam" id="PF06957"/>
    </source>
</evidence>
<feature type="repeat" description="WD" evidence="16">
    <location>
        <begin position="255"/>
        <end position="296"/>
    </location>
</feature>
<organism evidence="21 22">
    <name type="scientific">Ciona savignyi</name>
    <name type="common">Pacific transparent sea squirt</name>
    <dbReference type="NCBI Taxonomy" id="51511"/>
    <lineage>
        <taxon>Eukaryota</taxon>
        <taxon>Metazoa</taxon>
        <taxon>Chordata</taxon>
        <taxon>Tunicata</taxon>
        <taxon>Ascidiacea</taxon>
        <taxon>Phlebobranchia</taxon>
        <taxon>Cionidae</taxon>
        <taxon>Ciona</taxon>
    </lineage>
</organism>
<dbReference type="SMART" id="SM00320">
    <property type="entry name" value="WD40"/>
    <property type="match status" value="6"/>
</dbReference>
<dbReference type="FunFam" id="2.130.10.10:FF:000010">
    <property type="entry name" value="Coatomer subunit alpha"/>
    <property type="match status" value="1"/>
</dbReference>
<dbReference type="Pfam" id="PF00400">
    <property type="entry name" value="WD40"/>
    <property type="match status" value="6"/>
</dbReference>
<feature type="repeat" description="WD" evidence="16">
    <location>
        <begin position="89"/>
        <end position="130"/>
    </location>
</feature>
<keyword evidence="22" id="KW-1185">Reference proteome</keyword>
<dbReference type="GO" id="GO:0006888">
    <property type="term" value="P:endoplasmic reticulum to Golgi vesicle-mediated transport"/>
    <property type="evidence" value="ECO:0007669"/>
    <property type="project" value="InterPro"/>
</dbReference>
<evidence type="ECO:0000256" key="15">
    <source>
        <dbReference type="PIRNR" id="PIRNR003354"/>
    </source>
</evidence>
<dbReference type="GO" id="GO:0000139">
    <property type="term" value="C:Golgi membrane"/>
    <property type="evidence" value="ECO:0007669"/>
    <property type="project" value="UniProtKB-SubCell"/>
</dbReference>
<dbReference type="InterPro" id="IPR047312">
    <property type="entry name" value="Coatomer_alpha_WD-assoc_reg"/>
</dbReference>
<dbReference type="GO" id="GO:0006891">
    <property type="term" value="P:intra-Golgi vesicle-mediated transport"/>
    <property type="evidence" value="ECO:0007669"/>
    <property type="project" value="TreeGrafter"/>
</dbReference>
<dbReference type="InterPro" id="IPR056176">
    <property type="entry name" value="TPR_COPA_B"/>
</dbReference>
<evidence type="ECO:0000256" key="5">
    <source>
        <dbReference type="ARBA" id="ARBA00022574"/>
    </source>
</evidence>
<dbReference type="PRINTS" id="PR00320">
    <property type="entry name" value="GPROTEINBRPT"/>
</dbReference>
<evidence type="ECO:0000256" key="6">
    <source>
        <dbReference type="ARBA" id="ARBA00022737"/>
    </source>
</evidence>
<dbReference type="PROSITE" id="PS00678">
    <property type="entry name" value="WD_REPEATS_1"/>
    <property type="match status" value="2"/>
</dbReference>
<keyword evidence="4 15" id="KW-0963">Cytoplasm</keyword>
<proteinExistence type="predicted"/>
<dbReference type="InterPro" id="IPR010714">
    <property type="entry name" value="Coatomer_asu_C"/>
</dbReference>
<evidence type="ECO:0000313" key="21">
    <source>
        <dbReference type="Ensembl" id="ENSCSAVP00000009690.1"/>
    </source>
</evidence>
<dbReference type="PANTHER" id="PTHR19876">
    <property type="entry name" value="COATOMER"/>
    <property type="match status" value="1"/>
</dbReference>
<dbReference type="Pfam" id="PF06957">
    <property type="entry name" value="COPI_C"/>
    <property type="match status" value="1"/>
</dbReference>
<dbReference type="Pfam" id="PF23953">
    <property type="entry name" value="TPR_COPA_B"/>
    <property type="match status" value="1"/>
</dbReference>
<dbReference type="SUPFAM" id="SSF50978">
    <property type="entry name" value="WD40 repeat-like"/>
    <property type="match status" value="1"/>
</dbReference>
<dbReference type="InterPro" id="IPR020472">
    <property type="entry name" value="WD40_PAC1"/>
</dbReference>
<evidence type="ECO:0000256" key="1">
    <source>
        <dbReference type="ARBA" id="ARBA00004255"/>
    </source>
</evidence>
<dbReference type="InterPro" id="IPR050844">
    <property type="entry name" value="Coatomer_complex_subunit"/>
</dbReference>
<evidence type="ECO:0000313" key="22">
    <source>
        <dbReference type="Proteomes" id="UP000007875"/>
    </source>
</evidence>
<feature type="domain" description="Coatomer alpha subunit C-terminal" evidence="19">
    <location>
        <begin position="890"/>
        <end position="1180"/>
    </location>
</feature>
<evidence type="ECO:0000259" key="18">
    <source>
        <dbReference type="Pfam" id="PF04053"/>
    </source>
</evidence>
<keyword evidence="5 16" id="KW-0853">WD repeat</keyword>
<dbReference type="Gene3D" id="1.25.40.470">
    <property type="match status" value="1"/>
</dbReference>
<dbReference type="GO" id="GO:0006890">
    <property type="term" value="P:retrograde vesicle-mediated transport, Golgi to endoplasmic reticulum"/>
    <property type="evidence" value="ECO:0007669"/>
    <property type="project" value="TreeGrafter"/>
</dbReference>
<feature type="repeat" description="WD" evidence="16">
    <location>
        <begin position="131"/>
        <end position="165"/>
    </location>
</feature>
<keyword evidence="9 15" id="KW-0333">Golgi apparatus</keyword>
<dbReference type="InterPro" id="IPR019775">
    <property type="entry name" value="WD40_repeat_CS"/>
</dbReference>
<accession>H2YWH9</accession>
<dbReference type="PROSITE" id="PS50294">
    <property type="entry name" value="WD_REPEATS_REGION"/>
    <property type="match status" value="5"/>
</dbReference>
<dbReference type="GeneTree" id="ENSGT00940000155451"/>
<dbReference type="Ensembl" id="ENSCSAVT00000009808.1">
    <property type="protein sequence ID" value="ENSCSAVP00000009690.1"/>
    <property type="gene ID" value="ENSCSAVG00000005686.1"/>
</dbReference>
<dbReference type="Proteomes" id="UP000007875">
    <property type="component" value="Unassembled WGS sequence"/>
</dbReference>
<keyword evidence="6" id="KW-0677">Repeat</keyword>
<reference evidence="21" key="2">
    <citation type="submission" date="2025-08" db="UniProtKB">
        <authorList>
            <consortium name="Ensembl"/>
        </authorList>
    </citation>
    <scope>IDENTIFICATION</scope>
</reference>
<dbReference type="PROSITE" id="PS50082">
    <property type="entry name" value="WD_REPEATS_2"/>
    <property type="match status" value="5"/>
</dbReference>
<evidence type="ECO:0000256" key="3">
    <source>
        <dbReference type="ARBA" id="ARBA00022448"/>
    </source>
</evidence>
<comment type="subunit">
    <text evidence="13">Oligomeric complex that consists of at least the alpha, beta, beta', gamma, delta, epsilon and zeta subunits. Interacts with SCYL1. Interacts with JAGN1. Interacts with TMEM41B. Interacts with SVEP1. Probably interacts with PEX11A.</text>
</comment>
<feature type="domain" description="COPA/B second beta-propeller" evidence="18">
    <location>
        <begin position="443"/>
        <end position="620"/>
    </location>
</feature>
<reference evidence="22" key="1">
    <citation type="submission" date="2003-08" db="EMBL/GenBank/DDBJ databases">
        <authorList>
            <person name="Birren B."/>
            <person name="Nusbaum C."/>
            <person name="Abebe A."/>
            <person name="Abouelleil A."/>
            <person name="Adekoya E."/>
            <person name="Ait-zahra M."/>
            <person name="Allen N."/>
            <person name="Allen T."/>
            <person name="An P."/>
            <person name="Anderson M."/>
            <person name="Anderson S."/>
            <person name="Arachchi H."/>
            <person name="Armbruster J."/>
            <person name="Bachantsang P."/>
            <person name="Baldwin J."/>
            <person name="Barry A."/>
            <person name="Bayul T."/>
            <person name="Blitshsteyn B."/>
            <person name="Bloom T."/>
            <person name="Blye J."/>
            <person name="Boguslavskiy L."/>
            <person name="Borowsky M."/>
            <person name="Boukhgalter B."/>
            <person name="Brunache A."/>
            <person name="Butler J."/>
            <person name="Calixte N."/>
            <person name="Calvo S."/>
            <person name="Camarata J."/>
            <person name="Campo K."/>
            <person name="Chang J."/>
            <person name="Cheshatsang Y."/>
            <person name="Citroen M."/>
            <person name="Collymore A."/>
            <person name="Considine T."/>
            <person name="Cook A."/>
            <person name="Cooke P."/>
            <person name="Corum B."/>
            <person name="Cuomo C."/>
            <person name="David R."/>
            <person name="Dawoe T."/>
            <person name="Degray S."/>
            <person name="Dodge S."/>
            <person name="Dooley K."/>
            <person name="Dorje P."/>
            <person name="Dorjee K."/>
            <person name="Dorris L."/>
            <person name="Duffey N."/>
            <person name="Dupes A."/>
            <person name="Elkins T."/>
            <person name="Engels R."/>
            <person name="Erickson J."/>
            <person name="Farina A."/>
            <person name="Faro S."/>
            <person name="Ferreira P."/>
            <person name="Fischer H."/>
            <person name="Fitzgerald M."/>
            <person name="Foley K."/>
            <person name="Gage D."/>
            <person name="Galagan J."/>
            <person name="Gearin G."/>
            <person name="Gnerre S."/>
            <person name="Gnirke A."/>
            <person name="Goyette A."/>
            <person name="Graham J."/>
            <person name="Grandbois E."/>
            <person name="Gyaltsen K."/>
            <person name="Hafez N."/>
            <person name="Hagopian D."/>
            <person name="Hagos B."/>
            <person name="Hall J."/>
            <person name="Hatcher B."/>
            <person name="Heller A."/>
            <person name="Higgins H."/>
            <person name="Honan T."/>
            <person name="Horn A."/>
            <person name="Houde N."/>
            <person name="Hughes L."/>
            <person name="Hulme W."/>
            <person name="Husby E."/>
            <person name="Iliev I."/>
            <person name="Jaffe D."/>
            <person name="Jones C."/>
            <person name="Kamal M."/>
            <person name="Kamat A."/>
            <person name="Kamvysselis M."/>
            <person name="Karlsson E."/>
            <person name="Kells C."/>
            <person name="Kieu A."/>
            <person name="Kisner P."/>
            <person name="Kodira C."/>
            <person name="Kulbokas E."/>
            <person name="Labutti K."/>
            <person name="Lama D."/>
            <person name="Landers T."/>
            <person name="Leger J."/>
            <person name="Levine S."/>
            <person name="Lewis D."/>
            <person name="Lewis T."/>
            <person name="Lindblad-toh K."/>
            <person name="Liu X."/>
            <person name="Lokyitsang T."/>
            <person name="Lokyitsang Y."/>
            <person name="Lucien O."/>
            <person name="Lui A."/>
            <person name="Ma L.J."/>
            <person name="Mabbitt R."/>
            <person name="Macdonald J."/>
            <person name="Maclean C."/>
            <person name="Major J."/>
            <person name="Manning J."/>
            <person name="Marabella R."/>
            <person name="Maru K."/>
            <person name="Matthews C."/>
            <person name="Mauceli E."/>
            <person name="Mccarthy M."/>
            <person name="Mcdonough S."/>
            <person name="Mcghee T."/>
            <person name="Meldrim J."/>
            <person name="Meneus L."/>
            <person name="Mesirov J."/>
            <person name="Mihalev A."/>
            <person name="Mihova T."/>
            <person name="Mikkelsen T."/>
            <person name="Mlenga V."/>
            <person name="Moru K."/>
            <person name="Mozes J."/>
            <person name="Mulrain L."/>
            <person name="Munson G."/>
            <person name="Naylor J."/>
            <person name="Newes C."/>
            <person name="Nguyen C."/>
            <person name="Nguyen N."/>
            <person name="Nguyen T."/>
            <person name="Nicol R."/>
            <person name="Nielsen C."/>
            <person name="Nizzari M."/>
            <person name="Norbu C."/>
            <person name="Norbu N."/>
            <person name="O'donnell P."/>
            <person name="Okoawo O."/>
            <person name="O'leary S."/>
            <person name="Omotosho B."/>
            <person name="O'neill K."/>
            <person name="Osman S."/>
            <person name="Parker S."/>
            <person name="Perrin D."/>
            <person name="Phunkhang P."/>
            <person name="Piqani B."/>
            <person name="Purcell S."/>
            <person name="Rachupka T."/>
            <person name="Ramasamy U."/>
            <person name="Rameau R."/>
            <person name="Ray V."/>
            <person name="Raymond C."/>
            <person name="Retta R."/>
            <person name="Richardson S."/>
            <person name="Rise C."/>
            <person name="Rodriguez J."/>
            <person name="Rogers J."/>
            <person name="Rogov P."/>
            <person name="Rutman M."/>
            <person name="Schupbach R."/>
            <person name="Seaman C."/>
            <person name="Settipalli S."/>
            <person name="Sharpe T."/>
            <person name="Sheridan J."/>
            <person name="Sherpa N."/>
            <person name="Shi J."/>
            <person name="Smirnov S."/>
            <person name="Smith C."/>
            <person name="Sougnez C."/>
            <person name="Spencer B."/>
            <person name="Stalker J."/>
            <person name="Stange-thomann N."/>
            <person name="Stavropoulos S."/>
            <person name="Stetson K."/>
            <person name="Stone C."/>
            <person name="Stone S."/>
            <person name="Stubbs M."/>
            <person name="Talamas J."/>
            <person name="Tchuinga P."/>
            <person name="Tenzing P."/>
            <person name="Tesfaye S."/>
            <person name="Theodore J."/>
            <person name="Thoulutsang Y."/>
            <person name="Topham K."/>
            <person name="Towey S."/>
            <person name="Tsamla T."/>
            <person name="Tsomo N."/>
            <person name="Vallee D."/>
            <person name="Vassiliev H."/>
            <person name="Venkataraman V."/>
            <person name="Vinson J."/>
            <person name="Vo A."/>
            <person name="Wade C."/>
            <person name="Wang S."/>
            <person name="Wangchuk T."/>
            <person name="Wangdi T."/>
            <person name="Whittaker C."/>
            <person name="Wilkinson J."/>
            <person name="Wu Y."/>
            <person name="Wyman D."/>
            <person name="Yadav S."/>
            <person name="Yang S."/>
            <person name="Yang X."/>
            <person name="Yeager S."/>
            <person name="Yee E."/>
            <person name="Young G."/>
            <person name="Zainoun J."/>
            <person name="Zembeck L."/>
            <person name="Zimmer A."/>
            <person name="Zody M."/>
            <person name="Lander E."/>
        </authorList>
    </citation>
    <scope>NUCLEOTIDE SEQUENCE [LARGE SCALE GENOMIC DNA]</scope>
</reference>
<feature type="domain" description="COPA/B TPR" evidence="20">
    <location>
        <begin position="648"/>
        <end position="801"/>
    </location>
</feature>
<dbReference type="CDD" id="cd22948">
    <property type="entry name" value="Coatomer_WDAD_alpha"/>
    <property type="match status" value="1"/>
</dbReference>
<evidence type="ECO:0000256" key="9">
    <source>
        <dbReference type="ARBA" id="ARBA00023034"/>
    </source>
</evidence>
<protein>
    <recommendedName>
        <fullName evidence="14 15">Coatomer subunit alpha</fullName>
    </recommendedName>
</protein>
<dbReference type="InterPro" id="IPR016391">
    <property type="entry name" value="Coatomer_asu"/>
</dbReference>
<comment type="function">
    <text evidence="11">The coatomer is a cytosolic protein complex that binds to dilysine motifs and reversibly associates with Golgi non-clathrin-coated vesicles, which further mediate biosynthetic protein transport from the ER, via the Golgi up to the trans Golgi network. Coatomer complex is required for budding from Golgi membranes, and is essential for the retrograde Golgi-to-ER transport of dilysine-tagged proteins. In mammals, the coatomer can only be recruited by membranes associated to ADP-ribosylation factors (ARFs), which are small GTP-binding proteins; the complex also influences the Golgi structural integrity, as well as the processing, activity, and endocytic recycling of LDL receptors.</text>
</comment>
<dbReference type="InterPro" id="IPR001680">
    <property type="entry name" value="WD40_rpt"/>
</dbReference>
<evidence type="ECO:0000256" key="2">
    <source>
        <dbReference type="ARBA" id="ARBA00004347"/>
    </source>
</evidence>
<evidence type="ECO:0000256" key="17">
    <source>
        <dbReference type="SAM" id="MobiDB-lite"/>
    </source>
</evidence>
<evidence type="ECO:0000259" key="20">
    <source>
        <dbReference type="Pfam" id="PF23953"/>
    </source>
</evidence>
<keyword evidence="7 15" id="KW-0931">ER-Golgi transport</keyword>
<evidence type="ECO:0000256" key="14">
    <source>
        <dbReference type="ARBA" id="ARBA00073979"/>
    </source>
</evidence>
<evidence type="ECO:0000256" key="16">
    <source>
        <dbReference type="PROSITE-ProRule" id="PRU00221"/>
    </source>
</evidence>
<dbReference type="Pfam" id="PF04053">
    <property type="entry name" value="B-prop_COPA_B_2nd"/>
    <property type="match status" value="1"/>
</dbReference>
<comment type="function">
    <text evidence="12">Xenin stimulates exocrine pancreatic secretion. It inhibits pentagastrin-stimulated secretion of acid, to induce exocrine pancreatic secretion and to affect small and large intestinal motility. In the gut, xenin interacts with the neurotensin receptor.</text>
</comment>
<dbReference type="CDD" id="cd00200">
    <property type="entry name" value="WD40"/>
    <property type="match status" value="1"/>
</dbReference>
<keyword evidence="10 15" id="KW-0472">Membrane</keyword>
<dbReference type="GO" id="GO:0006886">
    <property type="term" value="P:intracellular protein transport"/>
    <property type="evidence" value="ECO:0007669"/>
    <property type="project" value="UniProtKB-UniRule"/>
</dbReference>
<keyword evidence="3 15" id="KW-0813">Transport</keyword>
<dbReference type="InterPro" id="IPR036322">
    <property type="entry name" value="WD40_repeat_dom_sf"/>
</dbReference>
<reference evidence="21" key="3">
    <citation type="submission" date="2025-09" db="UniProtKB">
        <authorList>
            <consortium name="Ensembl"/>
        </authorList>
    </citation>
    <scope>IDENTIFICATION</scope>
</reference>
<name>H2YWH9_CIOSA</name>
<dbReference type="PANTHER" id="PTHR19876:SF1">
    <property type="entry name" value="COATOMER SUBUNIT ALPHA"/>
    <property type="match status" value="1"/>
</dbReference>
<dbReference type="OMA" id="EMTYQKQ"/>
<evidence type="ECO:0000256" key="8">
    <source>
        <dbReference type="ARBA" id="ARBA00022927"/>
    </source>
</evidence>
<evidence type="ECO:0000256" key="13">
    <source>
        <dbReference type="ARBA" id="ARBA00062633"/>
    </source>
</evidence>
<dbReference type="InterPro" id="IPR015943">
    <property type="entry name" value="WD40/YVTN_repeat-like_dom_sf"/>
</dbReference>
<evidence type="ECO:0000256" key="12">
    <source>
        <dbReference type="ARBA" id="ARBA00057585"/>
    </source>
</evidence>
<feature type="repeat" description="WD" evidence="16">
    <location>
        <begin position="211"/>
        <end position="252"/>
    </location>
</feature>
<dbReference type="GO" id="GO:0030126">
    <property type="term" value="C:COPI vesicle coat"/>
    <property type="evidence" value="ECO:0007669"/>
    <property type="project" value="UniProtKB-UniRule"/>
</dbReference>
<dbReference type="PIRSF" id="PIRSF003354">
    <property type="entry name" value="Coatomer_alpha_subunit"/>
    <property type="match status" value="1"/>
</dbReference>
<evidence type="ECO:0000256" key="7">
    <source>
        <dbReference type="ARBA" id="ARBA00022892"/>
    </source>
</evidence>
<sequence length="1187" mass="134788">MLTKFETKSARVKGLSFHPKRPWVLSSLHNGCIQLWDYRMCTLIDKFEEHDGPVRGVCFHNQQPLFVSGGDDYKIKIWNYKLRRCLFTLLGHLDYIRTAVFHHEYPWILSASDDQTIRIWNWQSRNCIAVLTGHNHYVMSAHFHPTEDLIVSASLDQTARVWDISGLRKKNLSPGGSSIEETIRGTPGAGSGGPSSIELFGSTDFMVKHVLEGHDRGVNWACFHPSLPVVVTAADDRLVKLWRMNESKAWEVDSCRGHYNNVACCVFHPRQDLIISASEDKSIRVWDMGKRTSINSFRREERFWILGCHPSLNLFAAGHDNGMVIFKLERERPAFATNANMLYYVKEKYLRRLDFTTSKDIPVMQLKRILTTTYTKYPRMWILLTLTVRSFYKKNPFDKMYLSILLHGFTVINIKCPFVILALTSHRQTYYLSMWGTQNSFKATNWTDKRASGVTSIWVARNRFAVLDRTHTIVIKNLKNDIMKKIQVPDVDEIFYAGSGSLLMRNSDGISLYDVQQKRDLASVKITKVKYVVWSNDMTHVALLAKHNIAICNRKLQSLSTIHENVRVKSGAWEESGVFIYTTSNHIKYALTNGDHGIIRTLDLPIYITRVRATNVYCLDRETRPRVLAIDPTEFKFKMALVNRKYDEVLHMVRNSKLVGQSIIAYLQQKGYPEVALHFVKDDKTRFTLAVECGDIEVALAAAKALDDKQCWEALGEVALASGNHQVVEMAYQRTKNFDKLSFLYLLTGNLEKLRKMMKIGKKLFCCCSKLRSILRDVAERVKVLRGCGQKSLAYLTAKTHGLDEEASQLEDEDSPSIPENAVLLQPPPPIQQCEENWPLLTVSKGKFNLAVETVKSQALVKSLLQPNWLQHNIYQFWPGGAVGGLAADVDLDVDDGGWGDDVDIILDEDGAIVDDEFQDADDGADFRSGAGEGGGWDVDDDDLDLPADLDIAVDVGGDGEGYFVAPTKGSGVNIINWFWCNNSQLPVDHILAGSFDTAFRLLQDQVGVVDFAPYKSIFMHTYSRSRTAYTALSGIPPMFATPHRNWREAGCVAAILDINLKNISLKFFFLQDAYKLTTQGKFDDAIVKFREILLSVPLLVVDNKQEISELISICREYVVGLSMEQERKQLPKSNLDEQKRICEMAAYLTHCQWQPVHLILALRTAQNLFFKLKNYKVCSGPTNLYH</sequence>
<keyword evidence="8 15" id="KW-0653">Protein transport</keyword>
<dbReference type="FunFam" id="1.25.40.470:FF:000002">
    <property type="entry name" value="Coatomer subunit alpha"/>
    <property type="match status" value="1"/>
</dbReference>